<proteinExistence type="predicted"/>
<dbReference type="Proteomes" id="UP000251617">
    <property type="component" value="Chromosome"/>
</dbReference>
<gene>
    <name evidence="1" type="ORF">C1S65_10020</name>
</gene>
<name>A0AAD0L5U8_PSEPU</name>
<dbReference type="EMBL" id="CP030750">
    <property type="protein sequence ID" value="AXA24431.1"/>
    <property type="molecule type" value="Genomic_DNA"/>
</dbReference>
<dbReference type="AlphaFoldDB" id="A0AAD0L5U8"/>
<sequence length="69" mass="7668">MATEQELKKLLAEKFDKKEADINGATKVSDIVSSTSKLVRYLNDDLGTDLAESDIQDAETFDDLFKAVK</sequence>
<evidence type="ECO:0000313" key="2">
    <source>
        <dbReference type="Proteomes" id="UP000251617"/>
    </source>
</evidence>
<accession>A0AAD0L5U8</accession>
<protein>
    <submittedName>
        <fullName evidence="1">Uncharacterized protein</fullName>
    </submittedName>
</protein>
<dbReference type="RefSeq" id="WP_063544199.1">
    <property type="nucleotide sequence ID" value="NZ_CP011789.1"/>
</dbReference>
<reference evidence="1 2" key="1">
    <citation type="submission" date="2018-06" db="EMBL/GenBank/DDBJ databases">
        <title>The genome of Pseudomonas putida NX-1, a lignin degrader.</title>
        <authorList>
            <person name="Xu Z."/>
        </authorList>
    </citation>
    <scope>NUCLEOTIDE SEQUENCE [LARGE SCALE GENOMIC DNA]</scope>
    <source>
        <strain evidence="1 2">NX-1</strain>
    </source>
</reference>
<organism evidence="1 2">
    <name type="scientific">Pseudomonas putida</name>
    <name type="common">Arthrobacter siderocapsulatus</name>
    <dbReference type="NCBI Taxonomy" id="303"/>
    <lineage>
        <taxon>Bacteria</taxon>
        <taxon>Pseudomonadati</taxon>
        <taxon>Pseudomonadota</taxon>
        <taxon>Gammaproteobacteria</taxon>
        <taxon>Pseudomonadales</taxon>
        <taxon>Pseudomonadaceae</taxon>
        <taxon>Pseudomonas</taxon>
    </lineage>
</organism>
<evidence type="ECO:0000313" key="1">
    <source>
        <dbReference type="EMBL" id="AXA24431.1"/>
    </source>
</evidence>